<proteinExistence type="predicted"/>
<feature type="domain" description="Glycosyltransferase subfamily 4-like N-terminal" evidence="1">
    <location>
        <begin position="23"/>
        <end position="210"/>
    </location>
</feature>
<dbReference type="Proteomes" id="UP000095395">
    <property type="component" value="Unassembled WGS sequence"/>
</dbReference>
<evidence type="ECO:0000313" key="2">
    <source>
        <dbReference type="EMBL" id="CUN52259.1"/>
    </source>
</evidence>
<dbReference type="Pfam" id="PF13692">
    <property type="entry name" value="Glyco_trans_1_4"/>
    <property type="match status" value="1"/>
</dbReference>
<dbReference type="SUPFAM" id="SSF53756">
    <property type="entry name" value="UDP-Glycosyltransferase/glycogen phosphorylase"/>
    <property type="match status" value="1"/>
</dbReference>
<dbReference type="Gene3D" id="3.40.50.2000">
    <property type="entry name" value="Glycogen Phosphorylase B"/>
    <property type="match status" value="2"/>
</dbReference>
<dbReference type="RefSeq" id="WP_055301314.1">
    <property type="nucleotide sequence ID" value="NZ_CYYR01000003.1"/>
</dbReference>
<dbReference type="AlphaFoldDB" id="A0A173XKT7"/>
<protein>
    <submittedName>
        <fullName evidence="2">Putative glycosyl transferase</fullName>
    </submittedName>
</protein>
<sequence>MKNIWIIDHYSSEPQYGGISRQYDFAMELAKRDYNVVVLASSFSHFTHSYISNEPIMYSDVNEKVHYVYIKTTEYQSNGGRKRAKGMFDFFYGVKRYESSIAQRYGRPDVVEGCSVHPLAWSAAYWVSRKYKVRFCAEIRDLWPKFWIDAGIKKKYDPMCLFFGAIEKRAFKHADRIIYSMSRGDKYICDERGVCREKTYLIGQPMDCDRFDENSKKFNMVPQNIRDFMEDSFVCTFAGYFIMYEGVFVMLEAAKILLEKGLPIKMVLVGSGEAREEMLDYVKTNKLENVMIGERISKEAIPALLSQSDICMAHLEIKDHKEACQYGTSKNKINEYLYSGACTLYGFMHKDEFVGKSGGGFIFEPYNAKSLAEYIEYIYNMPENERHTMGEKGRKYIRENHSADALTDKLEEAFFGN</sequence>
<evidence type="ECO:0000259" key="1">
    <source>
        <dbReference type="Pfam" id="PF13439"/>
    </source>
</evidence>
<reference evidence="2 3" key="1">
    <citation type="submission" date="2015-09" db="EMBL/GenBank/DDBJ databases">
        <authorList>
            <consortium name="Pathogen Informatics"/>
        </authorList>
    </citation>
    <scope>NUCLEOTIDE SEQUENCE [LARGE SCALE GENOMIC DNA]</scope>
    <source>
        <strain evidence="2 3">2789STDY5608835</strain>
    </source>
</reference>
<accession>A0A173XKT7</accession>
<dbReference type="PANTHER" id="PTHR12526">
    <property type="entry name" value="GLYCOSYLTRANSFERASE"/>
    <property type="match status" value="1"/>
</dbReference>
<name>A0A173XKT7_9FIRM</name>
<dbReference type="PANTHER" id="PTHR12526:SF622">
    <property type="entry name" value="GLYCOSYLTRANSFERASE (GROUP I)"/>
    <property type="match status" value="1"/>
</dbReference>
<dbReference type="InterPro" id="IPR028098">
    <property type="entry name" value="Glyco_trans_4-like_N"/>
</dbReference>
<dbReference type="GO" id="GO:0016740">
    <property type="term" value="F:transferase activity"/>
    <property type="evidence" value="ECO:0007669"/>
    <property type="project" value="UniProtKB-KW"/>
</dbReference>
<dbReference type="CDD" id="cd03794">
    <property type="entry name" value="GT4_WbuB-like"/>
    <property type="match status" value="1"/>
</dbReference>
<gene>
    <name evidence="2" type="ORF">ERS852392_00626</name>
</gene>
<dbReference type="Pfam" id="PF13439">
    <property type="entry name" value="Glyco_transf_4"/>
    <property type="match status" value="1"/>
</dbReference>
<organism evidence="2 3">
    <name type="scientific">Roseburia inulinivorans</name>
    <dbReference type="NCBI Taxonomy" id="360807"/>
    <lineage>
        <taxon>Bacteria</taxon>
        <taxon>Bacillati</taxon>
        <taxon>Bacillota</taxon>
        <taxon>Clostridia</taxon>
        <taxon>Lachnospirales</taxon>
        <taxon>Lachnospiraceae</taxon>
        <taxon>Roseburia</taxon>
    </lineage>
</organism>
<keyword evidence="2" id="KW-0808">Transferase</keyword>
<dbReference type="EMBL" id="CYYR01000003">
    <property type="protein sequence ID" value="CUN52259.1"/>
    <property type="molecule type" value="Genomic_DNA"/>
</dbReference>
<evidence type="ECO:0000313" key="3">
    <source>
        <dbReference type="Proteomes" id="UP000095395"/>
    </source>
</evidence>